<feature type="compositionally biased region" description="Polar residues" evidence="1">
    <location>
        <begin position="31"/>
        <end position="41"/>
    </location>
</feature>
<gene>
    <name evidence="2" type="ORF">CDL12_14844</name>
</gene>
<protein>
    <submittedName>
        <fullName evidence="2">Uncharacterized protein</fullName>
    </submittedName>
</protein>
<proteinExistence type="predicted"/>
<dbReference type="OrthoDB" id="1742375at2759"/>
<keyword evidence="3" id="KW-1185">Reference proteome</keyword>
<accession>A0A2G9H4X4</accession>
<comment type="caution">
    <text evidence="2">The sequence shown here is derived from an EMBL/GenBank/DDBJ whole genome shotgun (WGS) entry which is preliminary data.</text>
</comment>
<evidence type="ECO:0000256" key="1">
    <source>
        <dbReference type="SAM" id="MobiDB-lite"/>
    </source>
</evidence>
<organism evidence="2 3">
    <name type="scientific">Handroanthus impetiginosus</name>
    <dbReference type="NCBI Taxonomy" id="429701"/>
    <lineage>
        <taxon>Eukaryota</taxon>
        <taxon>Viridiplantae</taxon>
        <taxon>Streptophyta</taxon>
        <taxon>Embryophyta</taxon>
        <taxon>Tracheophyta</taxon>
        <taxon>Spermatophyta</taxon>
        <taxon>Magnoliopsida</taxon>
        <taxon>eudicotyledons</taxon>
        <taxon>Gunneridae</taxon>
        <taxon>Pentapetalae</taxon>
        <taxon>asterids</taxon>
        <taxon>lamiids</taxon>
        <taxon>Lamiales</taxon>
        <taxon>Bignoniaceae</taxon>
        <taxon>Crescentiina</taxon>
        <taxon>Tabebuia alliance</taxon>
        <taxon>Handroanthus</taxon>
    </lineage>
</organism>
<dbReference type="EMBL" id="NKXS01002669">
    <property type="protein sequence ID" value="PIN12543.1"/>
    <property type="molecule type" value="Genomic_DNA"/>
</dbReference>
<reference evidence="3" key="1">
    <citation type="journal article" date="2018" name="Gigascience">
        <title>Genome assembly of the Pink Ipe (Handroanthus impetiginosus, Bignoniaceae), a highly valued, ecologically keystone Neotropical timber forest tree.</title>
        <authorList>
            <person name="Silva-Junior O.B."/>
            <person name="Grattapaglia D."/>
            <person name="Novaes E."/>
            <person name="Collevatti R.G."/>
        </authorList>
    </citation>
    <scope>NUCLEOTIDE SEQUENCE [LARGE SCALE GENOMIC DNA]</scope>
    <source>
        <strain evidence="3">cv. UFG-1</strain>
    </source>
</reference>
<dbReference type="Proteomes" id="UP000231279">
    <property type="component" value="Unassembled WGS sequence"/>
</dbReference>
<evidence type="ECO:0000313" key="2">
    <source>
        <dbReference type="EMBL" id="PIN12543.1"/>
    </source>
</evidence>
<feature type="region of interest" description="Disordered" evidence="1">
    <location>
        <begin position="1"/>
        <end position="60"/>
    </location>
</feature>
<evidence type="ECO:0000313" key="3">
    <source>
        <dbReference type="Proteomes" id="UP000231279"/>
    </source>
</evidence>
<dbReference type="AlphaFoldDB" id="A0A2G9H4X4"/>
<name>A0A2G9H4X4_9LAMI</name>
<sequence>MASKRKHSGRTMMDVIRESTSNASDHEFSETTRSGSDTSASIRVKKGRGPNKPVAKWGSGQKFQLELTTTGDIDGPDRAKFKTQLGVMARNAYNLPPIYEAFNLIPQHVLDDIWLEIKV</sequence>